<sequence length="132" mass="14412">MNKYLTEDQFAAVRYIVNDVDAAVGFYTGILGFETDQHVKSAFASLKLGNLRLFINSPGAGGAGHAMPDGTMPAPGGWNRIQLQVKNIEAVVQDFRKRGATFRNEIVQGVGGKQILLQDPSKNLIELFEFPS</sequence>
<dbReference type="PROSITE" id="PS51819">
    <property type="entry name" value="VOC"/>
    <property type="match status" value="1"/>
</dbReference>
<comment type="caution">
    <text evidence="3">The sequence shown here is derived from an EMBL/GenBank/DDBJ whole genome shotgun (WGS) entry which is preliminary data.</text>
</comment>
<organism evidence="3 4">
    <name type="scientific">Flavihumibacter solisilvae</name>
    <dbReference type="NCBI Taxonomy" id="1349421"/>
    <lineage>
        <taxon>Bacteria</taxon>
        <taxon>Pseudomonadati</taxon>
        <taxon>Bacteroidota</taxon>
        <taxon>Chitinophagia</taxon>
        <taxon>Chitinophagales</taxon>
        <taxon>Chitinophagaceae</taxon>
        <taxon>Flavihumibacter</taxon>
    </lineage>
</organism>
<dbReference type="GO" id="GO:0004493">
    <property type="term" value="F:methylmalonyl-CoA epimerase activity"/>
    <property type="evidence" value="ECO:0007669"/>
    <property type="project" value="TreeGrafter"/>
</dbReference>
<dbReference type="AlphaFoldDB" id="A0A0C1L1R5"/>
<accession>A0A0C1L1R5</accession>
<dbReference type="GO" id="GO:0046491">
    <property type="term" value="P:L-methylmalonyl-CoA metabolic process"/>
    <property type="evidence" value="ECO:0007669"/>
    <property type="project" value="TreeGrafter"/>
</dbReference>
<evidence type="ECO:0000313" key="3">
    <source>
        <dbReference type="EMBL" id="KIC93952.1"/>
    </source>
</evidence>
<evidence type="ECO:0000259" key="2">
    <source>
        <dbReference type="PROSITE" id="PS51819"/>
    </source>
</evidence>
<reference evidence="3 4" key="1">
    <citation type="submission" date="2014-11" db="EMBL/GenBank/DDBJ databases">
        <title>Genome sequence of Flavihumibacter solisilvae 3-3.</title>
        <authorList>
            <person name="Zhou G."/>
            <person name="Li M."/>
            <person name="Wang G."/>
        </authorList>
    </citation>
    <scope>NUCLEOTIDE SEQUENCE [LARGE SCALE GENOMIC DNA]</scope>
    <source>
        <strain evidence="3 4">3-3</strain>
    </source>
</reference>
<dbReference type="Proteomes" id="UP000031408">
    <property type="component" value="Unassembled WGS sequence"/>
</dbReference>
<keyword evidence="1" id="KW-0479">Metal-binding</keyword>
<dbReference type="PANTHER" id="PTHR43048:SF5">
    <property type="entry name" value="BLR5325 PROTEIN"/>
    <property type="match status" value="1"/>
</dbReference>
<dbReference type="RefSeq" id="WP_039140412.1">
    <property type="nucleotide sequence ID" value="NZ_JSVC01000015.1"/>
</dbReference>
<gene>
    <name evidence="3" type="ORF">OI18_12950</name>
</gene>
<dbReference type="OrthoDB" id="9796521at2"/>
<evidence type="ECO:0000256" key="1">
    <source>
        <dbReference type="ARBA" id="ARBA00022723"/>
    </source>
</evidence>
<dbReference type="InterPro" id="IPR051785">
    <property type="entry name" value="MMCE/EMCE_epimerase"/>
</dbReference>
<dbReference type="EMBL" id="JSVC01000015">
    <property type="protein sequence ID" value="KIC93952.1"/>
    <property type="molecule type" value="Genomic_DNA"/>
</dbReference>
<name>A0A0C1L1R5_9BACT</name>
<evidence type="ECO:0000313" key="4">
    <source>
        <dbReference type="Proteomes" id="UP000031408"/>
    </source>
</evidence>
<keyword evidence="4" id="KW-1185">Reference proteome</keyword>
<dbReference type="PANTHER" id="PTHR43048">
    <property type="entry name" value="METHYLMALONYL-COA EPIMERASE"/>
    <property type="match status" value="1"/>
</dbReference>
<dbReference type="InterPro" id="IPR004360">
    <property type="entry name" value="Glyas_Fos-R_dOase_dom"/>
</dbReference>
<protein>
    <submittedName>
        <fullName evidence="3">Glyoxalase</fullName>
    </submittedName>
</protein>
<proteinExistence type="predicted"/>
<dbReference type="STRING" id="1349421.OI18_12950"/>
<feature type="domain" description="VOC" evidence="2">
    <location>
        <begin position="9"/>
        <end position="130"/>
    </location>
</feature>
<dbReference type="Pfam" id="PF00903">
    <property type="entry name" value="Glyoxalase"/>
    <property type="match status" value="1"/>
</dbReference>
<dbReference type="GO" id="GO:0046872">
    <property type="term" value="F:metal ion binding"/>
    <property type="evidence" value="ECO:0007669"/>
    <property type="project" value="UniProtKB-KW"/>
</dbReference>
<dbReference type="InterPro" id="IPR029068">
    <property type="entry name" value="Glyas_Bleomycin-R_OHBP_Dase"/>
</dbReference>
<dbReference type="Gene3D" id="3.10.180.10">
    <property type="entry name" value="2,3-Dihydroxybiphenyl 1,2-Dioxygenase, domain 1"/>
    <property type="match status" value="1"/>
</dbReference>
<dbReference type="SUPFAM" id="SSF54593">
    <property type="entry name" value="Glyoxalase/Bleomycin resistance protein/Dihydroxybiphenyl dioxygenase"/>
    <property type="match status" value="1"/>
</dbReference>
<dbReference type="InterPro" id="IPR037523">
    <property type="entry name" value="VOC_core"/>
</dbReference>